<dbReference type="Gene3D" id="3.40.50.300">
    <property type="entry name" value="P-loop containing nucleotide triphosphate hydrolases"/>
    <property type="match status" value="1"/>
</dbReference>
<dbReference type="Proteomes" id="UP001500067">
    <property type="component" value="Unassembled WGS sequence"/>
</dbReference>
<feature type="domain" description="ATPase AAA-type core" evidence="1">
    <location>
        <begin position="26"/>
        <end position="282"/>
    </location>
</feature>
<dbReference type="PANTHER" id="PTHR43581">
    <property type="entry name" value="ATP/GTP PHOSPHATASE"/>
    <property type="match status" value="1"/>
</dbReference>
<evidence type="ECO:0000313" key="2">
    <source>
        <dbReference type="EMBL" id="GAA4461509.1"/>
    </source>
</evidence>
<comment type="caution">
    <text evidence="2">The sequence shown here is derived from an EMBL/GenBank/DDBJ whole genome shotgun (WGS) entry which is preliminary data.</text>
</comment>
<dbReference type="Pfam" id="PF13304">
    <property type="entry name" value="AAA_21"/>
    <property type="match status" value="1"/>
</dbReference>
<dbReference type="SUPFAM" id="SSF52540">
    <property type="entry name" value="P-loop containing nucleoside triphosphate hydrolases"/>
    <property type="match status" value="1"/>
</dbReference>
<reference evidence="3" key="1">
    <citation type="journal article" date="2019" name="Int. J. Syst. Evol. Microbiol.">
        <title>The Global Catalogue of Microorganisms (GCM) 10K type strain sequencing project: providing services to taxonomists for standard genome sequencing and annotation.</title>
        <authorList>
            <consortium name="The Broad Institute Genomics Platform"/>
            <consortium name="The Broad Institute Genome Sequencing Center for Infectious Disease"/>
            <person name="Wu L."/>
            <person name="Ma J."/>
        </authorList>
    </citation>
    <scope>NUCLEOTIDE SEQUENCE [LARGE SCALE GENOMIC DNA]</scope>
    <source>
        <strain evidence="3">JCM 32105</strain>
    </source>
</reference>
<organism evidence="2 3">
    <name type="scientific">Nemorincola caseinilytica</name>
    <dbReference type="NCBI Taxonomy" id="2054315"/>
    <lineage>
        <taxon>Bacteria</taxon>
        <taxon>Pseudomonadati</taxon>
        <taxon>Bacteroidota</taxon>
        <taxon>Chitinophagia</taxon>
        <taxon>Chitinophagales</taxon>
        <taxon>Chitinophagaceae</taxon>
        <taxon>Nemorincola</taxon>
    </lineage>
</organism>
<dbReference type="InterPro" id="IPR027417">
    <property type="entry name" value="P-loop_NTPase"/>
</dbReference>
<evidence type="ECO:0000313" key="3">
    <source>
        <dbReference type="Proteomes" id="UP001500067"/>
    </source>
</evidence>
<dbReference type="InterPro" id="IPR051396">
    <property type="entry name" value="Bact_Antivir_Def_Nuclease"/>
</dbReference>
<gene>
    <name evidence="2" type="ORF">GCM10023093_06290</name>
</gene>
<dbReference type="RefSeq" id="WP_345078416.1">
    <property type="nucleotide sequence ID" value="NZ_BAABFA010000005.1"/>
</dbReference>
<protein>
    <recommendedName>
        <fullName evidence="1">ATPase AAA-type core domain-containing protein</fullName>
    </recommendedName>
</protein>
<name>A0ABP8N8L7_9BACT</name>
<sequence>MTNTCCYNSFSFNNGETIEINSNDVIVFVGSNNVGKSVALKNIFISKHTLSENNLFSVITNTKLTSDYSFVEFVTFLKSSEFCHEDSAGRVSFNIAQYSSLNEQQLFKQWEHMSLRNNLFRDVFFKFLDTKARLIGSNAVDTIDFVNQKARVPLQKLYINDQLEIIISSYFQQAFNLELIVSRLSGKKIHLHIGQTPSMAENENILSTSYQSRIQKLPLLEAQGDGMRSFTSIILELFTQNSSVVFIDEPEAFLHPPQAKLLGKLIGKELTNKQIFLSTHSSDFIKGLLESNKEDIKIIRIQRDGQKNIPSLLNNDDIKTLWKDPILRHSQIIDGVFHENVFICESEGDCRFFSALLDSIFKDDPRSSRISDTLFIASHGKQKIPTVVNALKKLSVPTISICDFDIFNNEHPLKELVESHGGNWNDIEKRWRIFFKAINQEKSQLNRAEVKDKIDAIFGKTNKNVLSLNEIDNVKEIIKQSSPWSFAKAKGLAFVPQGEPYVACIDTIKMLNSIGIYPIKIGELESFDRSVSNSNKSKWLDEVLQKNMKTDTNLQQAREFVIEIVDKVFGSV</sequence>
<evidence type="ECO:0000259" key="1">
    <source>
        <dbReference type="Pfam" id="PF13304"/>
    </source>
</evidence>
<keyword evidence="3" id="KW-1185">Reference proteome</keyword>
<proteinExistence type="predicted"/>
<dbReference type="InterPro" id="IPR003959">
    <property type="entry name" value="ATPase_AAA_core"/>
</dbReference>
<dbReference type="PANTHER" id="PTHR43581:SF4">
    <property type="entry name" value="ATP_GTP PHOSPHATASE"/>
    <property type="match status" value="1"/>
</dbReference>
<accession>A0ABP8N8L7</accession>
<dbReference type="EMBL" id="BAABFA010000005">
    <property type="protein sequence ID" value="GAA4461509.1"/>
    <property type="molecule type" value="Genomic_DNA"/>
</dbReference>